<dbReference type="GO" id="GO:0008270">
    <property type="term" value="F:zinc ion binding"/>
    <property type="evidence" value="ECO:0007669"/>
    <property type="project" value="UniProtKB-KW"/>
</dbReference>
<dbReference type="Pfam" id="PF10453">
    <property type="entry name" value="NUFIP1"/>
    <property type="match status" value="1"/>
</dbReference>
<keyword evidence="8" id="KW-1185">Reference proteome</keyword>
<evidence type="ECO:0000313" key="8">
    <source>
        <dbReference type="Proteomes" id="UP000664203"/>
    </source>
</evidence>
<dbReference type="CDD" id="cd06503">
    <property type="entry name" value="ATP-synt_Fo_b"/>
    <property type="match status" value="1"/>
</dbReference>
<dbReference type="Proteomes" id="UP000664203">
    <property type="component" value="Unassembled WGS sequence"/>
</dbReference>
<organism evidence="7 8">
    <name type="scientific">Alectoria fallacina</name>
    <dbReference type="NCBI Taxonomy" id="1903189"/>
    <lineage>
        <taxon>Eukaryota</taxon>
        <taxon>Fungi</taxon>
        <taxon>Dikarya</taxon>
        <taxon>Ascomycota</taxon>
        <taxon>Pezizomycotina</taxon>
        <taxon>Lecanoromycetes</taxon>
        <taxon>OSLEUM clade</taxon>
        <taxon>Lecanoromycetidae</taxon>
        <taxon>Lecanorales</taxon>
        <taxon>Lecanorineae</taxon>
        <taxon>Parmeliaceae</taxon>
        <taxon>Alectoria</taxon>
    </lineage>
</organism>
<evidence type="ECO:0000259" key="6">
    <source>
        <dbReference type="PROSITE" id="PS50103"/>
    </source>
</evidence>
<evidence type="ECO:0000256" key="2">
    <source>
        <dbReference type="ARBA" id="ARBA00022771"/>
    </source>
</evidence>
<feature type="compositionally biased region" description="Basic and acidic residues" evidence="5">
    <location>
        <begin position="407"/>
        <end position="435"/>
    </location>
</feature>
<dbReference type="SMART" id="SM00356">
    <property type="entry name" value="ZnF_C3H1"/>
    <property type="match status" value="1"/>
</dbReference>
<feature type="compositionally biased region" description="Basic and acidic residues" evidence="5">
    <location>
        <begin position="451"/>
        <end position="476"/>
    </location>
</feature>
<feature type="compositionally biased region" description="Acidic residues" evidence="5">
    <location>
        <begin position="321"/>
        <end position="332"/>
    </location>
</feature>
<sequence>MSGLQFTFPPPPPAQLFASSNGYRSRGIRGDHGNRGHGRGQNRGGPRGGRFSSSQSNSSHGTSSLGVDNRQSSPLDMGYNVQTNDHRKIGYPLPNYPPVQLPQYPLDLRQGHGQPTVAFPTNARPPQSACSANGNGSPHDYNGQQQYPSHGYSPSLPTIQALLPVTQNKNSFQTNSHAGQPVLMGPPIRMGFDAQPSGLQTQQYAQLMADGTNAYQYGLSNGNDSPYRHSSPMGFPSGHHKSPNSFPGHRGRGQKRGNREVFGRPRNHHHRTQVAPAVPSFGSPLPLPRKPPALLQNTRNPRKKKRKYNQLGLTPKAEEHESSEEEEDDADEEARLVAVAANTGQGPQLLQFDYKGRTSTLKSLSDITAWIEERKKRFPTKARAAEIAGGKRLREEQQRATNQVRRNVQEKQRAEVRERQKQKTEGERQRKKGDNAPEEAAAKSKRKVEKLRKQLEKEERRIAKAEAKALKHEAERNTTVGRPDISTLGNENKKRKRSDSEGPGNAKIEDTNLVKLKLQEAASIKPDPLTPTSQPPLADEERNPLHKALYADGTADQVNSSTGQEGDGYSLPDMDRSIQDSSASFSNSSSDSSSTDSEDITSSSGSSSDDGSDDEAPDQASIRRNNPERVAPPRRAMPKQICREFLHKGLCKRGSRCKYLHELPERGTRGPGNQQVKRAEGRKERIGLYQRVSRHAQRKILAVICGLTTCSSSL</sequence>
<dbReference type="InterPro" id="IPR036855">
    <property type="entry name" value="Znf_CCCH_sf"/>
</dbReference>
<feature type="compositionally biased region" description="Low complexity" evidence="5">
    <location>
        <begin position="49"/>
        <end position="66"/>
    </location>
</feature>
<keyword evidence="3 4" id="KW-0862">Zinc</keyword>
<evidence type="ECO:0000256" key="1">
    <source>
        <dbReference type="ARBA" id="ARBA00022723"/>
    </source>
</evidence>
<keyword evidence="2 4" id="KW-0863">Zinc-finger</keyword>
<dbReference type="InterPro" id="IPR000571">
    <property type="entry name" value="Znf_CCCH"/>
</dbReference>
<dbReference type="InterPro" id="IPR019496">
    <property type="entry name" value="NUFIP1_cons_dom"/>
</dbReference>
<proteinExistence type="predicted"/>
<feature type="region of interest" description="Disordered" evidence="5">
    <location>
        <begin position="171"/>
        <end position="195"/>
    </location>
</feature>
<dbReference type="Gene3D" id="4.10.1000.10">
    <property type="entry name" value="Zinc finger, CCCH-type"/>
    <property type="match status" value="1"/>
</dbReference>
<feature type="zinc finger region" description="C3H1-type" evidence="4">
    <location>
        <begin position="636"/>
        <end position="664"/>
    </location>
</feature>
<feature type="region of interest" description="Disordered" evidence="5">
    <location>
        <begin position="377"/>
        <end position="637"/>
    </location>
</feature>
<protein>
    <recommendedName>
        <fullName evidence="6">C3H1-type domain-containing protein</fullName>
    </recommendedName>
</protein>
<keyword evidence="1 4" id="KW-0479">Metal-binding</keyword>
<accession>A0A8H3I8T7</accession>
<feature type="region of interest" description="Disordered" evidence="5">
    <location>
        <begin position="120"/>
        <end position="155"/>
    </location>
</feature>
<comment type="caution">
    <text evidence="7">The sequence shown here is derived from an EMBL/GenBank/DDBJ whole genome shotgun (WGS) entry which is preliminary data.</text>
</comment>
<name>A0A8H3I8T7_9LECA</name>
<feature type="region of interest" description="Disordered" evidence="5">
    <location>
        <begin position="219"/>
        <end position="332"/>
    </location>
</feature>
<evidence type="ECO:0000256" key="3">
    <source>
        <dbReference type="ARBA" id="ARBA00022833"/>
    </source>
</evidence>
<dbReference type="EMBL" id="CAJPDR010000035">
    <property type="protein sequence ID" value="CAF9909308.1"/>
    <property type="molecule type" value="Genomic_DNA"/>
</dbReference>
<evidence type="ECO:0000313" key="7">
    <source>
        <dbReference type="EMBL" id="CAF9909308.1"/>
    </source>
</evidence>
<dbReference type="OrthoDB" id="273070at2759"/>
<evidence type="ECO:0000256" key="4">
    <source>
        <dbReference type="PROSITE-ProRule" id="PRU00723"/>
    </source>
</evidence>
<dbReference type="SUPFAM" id="SSF90229">
    <property type="entry name" value="CCCH zinc finger"/>
    <property type="match status" value="1"/>
</dbReference>
<dbReference type="AlphaFoldDB" id="A0A8H3I8T7"/>
<feature type="region of interest" description="Disordered" evidence="5">
    <location>
        <begin position="1"/>
        <end position="92"/>
    </location>
</feature>
<dbReference type="Pfam" id="PF00642">
    <property type="entry name" value="zf-CCCH"/>
    <property type="match status" value="1"/>
</dbReference>
<feature type="domain" description="C3H1-type" evidence="6">
    <location>
        <begin position="636"/>
        <end position="664"/>
    </location>
</feature>
<dbReference type="PROSITE" id="PS50103">
    <property type="entry name" value="ZF_C3H1"/>
    <property type="match status" value="1"/>
</dbReference>
<reference evidence="7" key="1">
    <citation type="submission" date="2021-03" db="EMBL/GenBank/DDBJ databases">
        <authorList>
            <person name="Tagirdzhanova G."/>
        </authorList>
    </citation>
    <scope>NUCLEOTIDE SEQUENCE</scope>
</reference>
<feature type="compositionally biased region" description="Low complexity" evidence="5">
    <location>
        <begin position="579"/>
        <end position="609"/>
    </location>
</feature>
<gene>
    <name evidence="7" type="ORF">ALECFALPRED_005510</name>
</gene>
<feature type="compositionally biased region" description="Polar residues" evidence="5">
    <location>
        <begin position="124"/>
        <end position="148"/>
    </location>
</feature>
<evidence type="ECO:0000256" key="5">
    <source>
        <dbReference type="SAM" id="MobiDB-lite"/>
    </source>
</evidence>